<comment type="caution">
    <text evidence="1">The sequence shown here is derived from an EMBL/GenBank/DDBJ whole genome shotgun (WGS) entry which is preliminary data.</text>
</comment>
<sequence>MSVLKTLKLGKAAPTAAPADAKSRAKAKVIAHLEWQRELLAAHREGRALEATRPVYRTNEAGERVRVMQPVHVRRDWFEDTAGTVHFMVRYGARPLLLDKAGSTSVEVGGLDALPGVIDALLAAVRAGELDAQLATAAQERSKAFKRRSATTKAA</sequence>
<proteinExistence type="predicted"/>
<accession>A0A9X1ICL4</accession>
<dbReference type="Proteomes" id="UP001139311">
    <property type="component" value="Unassembled WGS sequence"/>
</dbReference>
<organism evidence="1 2">
    <name type="scientific">Roseicella aerolata</name>
    <dbReference type="NCBI Taxonomy" id="2883479"/>
    <lineage>
        <taxon>Bacteria</taxon>
        <taxon>Pseudomonadati</taxon>
        <taxon>Pseudomonadota</taxon>
        <taxon>Alphaproteobacteria</taxon>
        <taxon>Acetobacterales</taxon>
        <taxon>Roseomonadaceae</taxon>
        <taxon>Roseicella</taxon>
    </lineage>
</organism>
<dbReference type="EMBL" id="JAJAQI010000006">
    <property type="protein sequence ID" value="MCB4821238.1"/>
    <property type="molecule type" value="Genomic_DNA"/>
</dbReference>
<dbReference type="AlphaFoldDB" id="A0A9X1ICL4"/>
<gene>
    <name evidence="1" type="ORF">LHA35_05775</name>
</gene>
<evidence type="ECO:0000313" key="1">
    <source>
        <dbReference type="EMBL" id="MCB4821238.1"/>
    </source>
</evidence>
<evidence type="ECO:0000313" key="2">
    <source>
        <dbReference type="Proteomes" id="UP001139311"/>
    </source>
</evidence>
<protein>
    <submittedName>
        <fullName evidence="1">Uncharacterized protein</fullName>
    </submittedName>
</protein>
<keyword evidence="2" id="KW-1185">Reference proteome</keyword>
<dbReference type="RefSeq" id="WP_226605678.1">
    <property type="nucleotide sequence ID" value="NZ_JAJAQI010000006.1"/>
</dbReference>
<reference evidence="1" key="1">
    <citation type="submission" date="2021-10" db="EMBL/GenBank/DDBJ databases">
        <title>Roseicella aerolatum sp. nov., isolated from aerosols of e-waste dismantling site.</title>
        <authorList>
            <person name="Qin T."/>
        </authorList>
    </citation>
    <scope>NUCLEOTIDE SEQUENCE</scope>
    <source>
        <strain evidence="1">GB24</strain>
    </source>
</reference>
<name>A0A9X1ICL4_9PROT</name>